<evidence type="ECO:0000256" key="10">
    <source>
        <dbReference type="SAM" id="MobiDB-lite"/>
    </source>
</evidence>
<dbReference type="CDD" id="cd00086">
    <property type="entry name" value="homeodomain"/>
    <property type="match status" value="1"/>
</dbReference>
<feature type="DNA-binding region" description="Homeobox" evidence="8">
    <location>
        <begin position="198"/>
        <end position="257"/>
    </location>
</feature>
<sequence length="382" mass="41713">MELGLSLGDTSRPLLGFVEKPREASNQLGLSFNTTLSIGPIITRQKDQEEEEEAKPKKNTNTHIAEDPCDLSSKSNTPVLHQLDLLPQLSFPWQAPSENGSLSSELGGSSRGLDVNVQPAAAAEDEAEEVAALSSSPNSAASSFQMDLCIYNNRGGSFSGSGGNYYKRDSEGEAYDQRASSRASDEDENNGGGVGGGNTRKKLRLSKEQSAFLEESFKEHNTLNPKQKLALAKQLNLRPRQVEVWFQNRRARTKLKQTEVDCEYLKRCCETLTEENRRLHKELQELRALKTSNPFYMQLPATTLTMCPSCERVATNSTSNSSSATLSATINANNTGANATATATAKTSNDSTSKAIGFPFGKPRFHPFVHTNQPHQHQSPAS</sequence>
<evidence type="ECO:0000256" key="1">
    <source>
        <dbReference type="ARBA" id="ARBA00004123"/>
    </source>
</evidence>
<evidence type="ECO:0000256" key="4">
    <source>
        <dbReference type="ARBA" id="ARBA00023125"/>
    </source>
</evidence>
<feature type="compositionally biased region" description="Low complexity" evidence="10">
    <location>
        <begin position="130"/>
        <end position="139"/>
    </location>
</feature>
<dbReference type="GO" id="GO:0043565">
    <property type="term" value="F:sequence-specific DNA binding"/>
    <property type="evidence" value="ECO:0007669"/>
    <property type="project" value="InterPro"/>
</dbReference>
<dbReference type="PANTHER" id="PTHR45714:SF79">
    <property type="entry name" value="HOMEOBOX ASSOCIATED LEUCINE ZIPPER PROTEIN"/>
    <property type="match status" value="1"/>
</dbReference>
<dbReference type="Gene3D" id="1.10.10.60">
    <property type="entry name" value="Homeodomain-like"/>
    <property type="match status" value="1"/>
</dbReference>
<feature type="domain" description="Homeobox" evidence="11">
    <location>
        <begin position="196"/>
        <end position="256"/>
    </location>
</feature>
<dbReference type="GO" id="GO:0005634">
    <property type="term" value="C:nucleus"/>
    <property type="evidence" value="ECO:0007669"/>
    <property type="project" value="UniProtKB-SubCell"/>
</dbReference>
<dbReference type="PANTHER" id="PTHR45714">
    <property type="entry name" value="HOMEOBOX-LEUCINE ZIPPER PROTEIN HAT14"/>
    <property type="match status" value="1"/>
</dbReference>
<gene>
    <name evidence="13" type="primary">LOC113855065</name>
</gene>
<dbReference type="InterPro" id="IPR009057">
    <property type="entry name" value="Homeodomain-like_sf"/>
</dbReference>
<dbReference type="RefSeq" id="XP_027342319.1">
    <property type="nucleotide sequence ID" value="XM_027486518.1"/>
</dbReference>
<feature type="compositionally biased region" description="Polar residues" evidence="10">
    <location>
        <begin position="370"/>
        <end position="382"/>
    </location>
</feature>
<keyword evidence="6" id="KW-0804">Transcription</keyword>
<dbReference type="AlphaFoldDB" id="A0A8B8KHB5"/>
<accession>A0A8B8KHB5</accession>
<evidence type="ECO:0000256" key="6">
    <source>
        <dbReference type="ARBA" id="ARBA00023163"/>
    </source>
</evidence>
<dbReference type="GO" id="GO:0000981">
    <property type="term" value="F:DNA-binding transcription factor activity, RNA polymerase II-specific"/>
    <property type="evidence" value="ECO:0007669"/>
    <property type="project" value="InterPro"/>
</dbReference>
<dbReference type="InterPro" id="IPR006712">
    <property type="entry name" value="HD-ZIP_N"/>
</dbReference>
<dbReference type="InterPro" id="IPR050762">
    <property type="entry name" value="HD-ZIP_Homeobox_LZ_Class_II"/>
</dbReference>
<reference evidence="12" key="1">
    <citation type="journal article" date="2019" name="Toxins">
        <title>Detection of Abrin-Like and Prepropulchellin-Like Toxin Genes and Transcripts Using Whole Genome Sequencing and Full-Length Transcript Sequencing of Abrus precatorius.</title>
        <authorList>
            <person name="Hovde B.T."/>
            <person name="Daligault H.E."/>
            <person name="Hanschen E.R."/>
            <person name="Kunde Y.A."/>
            <person name="Johnson M.B."/>
            <person name="Starkenburg S.R."/>
            <person name="Johnson S.L."/>
        </authorList>
    </citation>
    <scope>NUCLEOTIDE SEQUENCE [LARGE SCALE GENOMIC DNA]</scope>
</reference>
<dbReference type="Pfam" id="PF02183">
    <property type="entry name" value="HALZ"/>
    <property type="match status" value="1"/>
</dbReference>
<dbReference type="PROSITE" id="PS00027">
    <property type="entry name" value="HOMEOBOX_1"/>
    <property type="match status" value="1"/>
</dbReference>
<evidence type="ECO:0000256" key="2">
    <source>
        <dbReference type="ARBA" id="ARBA00006074"/>
    </source>
</evidence>
<dbReference type="SUPFAM" id="SSF46689">
    <property type="entry name" value="Homeodomain-like"/>
    <property type="match status" value="1"/>
</dbReference>
<keyword evidence="7 8" id="KW-0539">Nucleus</keyword>
<evidence type="ECO:0000256" key="3">
    <source>
        <dbReference type="ARBA" id="ARBA00023015"/>
    </source>
</evidence>
<feature type="region of interest" description="Disordered" evidence="10">
    <location>
        <begin position="120"/>
        <end position="139"/>
    </location>
</feature>
<dbReference type="SMART" id="SM00389">
    <property type="entry name" value="HOX"/>
    <property type="match status" value="1"/>
</dbReference>
<feature type="region of interest" description="Disordered" evidence="10">
    <location>
        <begin position="44"/>
        <end position="73"/>
    </location>
</feature>
<dbReference type="SMART" id="SM00340">
    <property type="entry name" value="HALZ"/>
    <property type="match status" value="1"/>
</dbReference>
<proteinExistence type="inferred from homology"/>
<dbReference type="KEGG" id="aprc:113855065"/>
<dbReference type="Pfam" id="PF00046">
    <property type="entry name" value="Homeodomain"/>
    <property type="match status" value="1"/>
</dbReference>
<evidence type="ECO:0000313" key="12">
    <source>
        <dbReference type="Proteomes" id="UP000694853"/>
    </source>
</evidence>
<evidence type="ECO:0000256" key="5">
    <source>
        <dbReference type="ARBA" id="ARBA00023155"/>
    </source>
</evidence>
<evidence type="ECO:0000313" key="13">
    <source>
        <dbReference type="RefSeq" id="XP_027342319.1"/>
    </source>
</evidence>
<dbReference type="OrthoDB" id="6159439at2759"/>
<dbReference type="Pfam" id="PF04618">
    <property type="entry name" value="HD-ZIP_N"/>
    <property type="match status" value="1"/>
</dbReference>
<feature type="region of interest" description="Disordered" evidence="10">
    <location>
        <begin position="169"/>
        <end position="201"/>
    </location>
</feature>
<keyword evidence="3" id="KW-0805">Transcription regulation</keyword>
<evidence type="ECO:0000256" key="8">
    <source>
        <dbReference type="PROSITE-ProRule" id="PRU00108"/>
    </source>
</evidence>
<dbReference type="InterPro" id="IPR017970">
    <property type="entry name" value="Homeobox_CS"/>
</dbReference>
<reference evidence="13" key="2">
    <citation type="submission" date="2025-08" db="UniProtKB">
        <authorList>
            <consortium name="RefSeq"/>
        </authorList>
    </citation>
    <scope>IDENTIFICATION</scope>
    <source>
        <tissue evidence="13">Young leaves</tissue>
    </source>
</reference>
<comment type="subcellular location">
    <subcellularLocation>
        <location evidence="1 8 9">Nucleus</location>
    </subcellularLocation>
</comment>
<dbReference type="PROSITE" id="PS50071">
    <property type="entry name" value="HOMEOBOX_2"/>
    <property type="match status" value="1"/>
</dbReference>
<keyword evidence="5 8" id="KW-0371">Homeobox</keyword>
<keyword evidence="4 8" id="KW-0238">DNA-binding</keyword>
<dbReference type="GeneID" id="113855065"/>
<comment type="similarity">
    <text evidence="2">Belongs to the HD-ZIP homeobox family. Class II subfamily.</text>
</comment>
<dbReference type="Proteomes" id="UP000694853">
    <property type="component" value="Unplaced"/>
</dbReference>
<name>A0A8B8KHB5_ABRPR</name>
<keyword evidence="12" id="KW-1185">Reference proteome</keyword>
<feature type="region of interest" description="Disordered" evidence="10">
    <location>
        <begin position="363"/>
        <end position="382"/>
    </location>
</feature>
<organism evidence="12 13">
    <name type="scientific">Abrus precatorius</name>
    <name type="common">Indian licorice</name>
    <name type="synonym">Glycine abrus</name>
    <dbReference type="NCBI Taxonomy" id="3816"/>
    <lineage>
        <taxon>Eukaryota</taxon>
        <taxon>Viridiplantae</taxon>
        <taxon>Streptophyta</taxon>
        <taxon>Embryophyta</taxon>
        <taxon>Tracheophyta</taxon>
        <taxon>Spermatophyta</taxon>
        <taxon>Magnoliopsida</taxon>
        <taxon>eudicotyledons</taxon>
        <taxon>Gunneridae</taxon>
        <taxon>Pentapetalae</taxon>
        <taxon>rosids</taxon>
        <taxon>fabids</taxon>
        <taxon>Fabales</taxon>
        <taxon>Fabaceae</taxon>
        <taxon>Papilionoideae</taxon>
        <taxon>50 kb inversion clade</taxon>
        <taxon>NPAAA clade</taxon>
        <taxon>indigoferoid/millettioid clade</taxon>
        <taxon>Abreae</taxon>
        <taxon>Abrus</taxon>
    </lineage>
</organism>
<evidence type="ECO:0000256" key="7">
    <source>
        <dbReference type="ARBA" id="ARBA00023242"/>
    </source>
</evidence>
<evidence type="ECO:0000256" key="9">
    <source>
        <dbReference type="RuleBase" id="RU000682"/>
    </source>
</evidence>
<dbReference type="InterPro" id="IPR003106">
    <property type="entry name" value="Leu_zip_homeo"/>
</dbReference>
<dbReference type="InterPro" id="IPR001356">
    <property type="entry name" value="HD"/>
</dbReference>
<evidence type="ECO:0000259" key="11">
    <source>
        <dbReference type="PROSITE" id="PS50071"/>
    </source>
</evidence>
<dbReference type="FunFam" id="1.10.10.60:FF:000577">
    <property type="entry name" value="Homeobox-leucine zipper protein 18"/>
    <property type="match status" value="1"/>
</dbReference>
<protein>
    <submittedName>
        <fullName evidence="13">Homeobox-leucine zipper protein HOX11-like</fullName>
    </submittedName>
</protein>